<name>A0A8T2BRW8_ARASU</name>
<proteinExistence type="predicted"/>
<dbReference type="AlphaFoldDB" id="A0A8T2BRW8"/>
<protein>
    <submittedName>
        <fullName evidence="2">Uncharacterized protein</fullName>
    </submittedName>
</protein>
<dbReference type="Proteomes" id="UP000694251">
    <property type="component" value="Chromosome 7"/>
</dbReference>
<keyword evidence="3" id="KW-1185">Reference proteome</keyword>
<evidence type="ECO:0000313" key="3">
    <source>
        <dbReference type="Proteomes" id="UP000694251"/>
    </source>
</evidence>
<feature type="compositionally biased region" description="Basic and acidic residues" evidence="1">
    <location>
        <begin position="29"/>
        <end position="43"/>
    </location>
</feature>
<evidence type="ECO:0000313" key="2">
    <source>
        <dbReference type="EMBL" id="KAG7589189.1"/>
    </source>
</evidence>
<organism evidence="2 3">
    <name type="scientific">Arabidopsis suecica</name>
    <name type="common">Swedish thale-cress</name>
    <name type="synonym">Cardaminopsis suecica</name>
    <dbReference type="NCBI Taxonomy" id="45249"/>
    <lineage>
        <taxon>Eukaryota</taxon>
        <taxon>Viridiplantae</taxon>
        <taxon>Streptophyta</taxon>
        <taxon>Embryophyta</taxon>
        <taxon>Tracheophyta</taxon>
        <taxon>Spermatophyta</taxon>
        <taxon>Magnoliopsida</taxon>
        <taxon>eudicotyledons</taxon>
        <taxon>Gunneridae</taxon>
        <taxon>Pentapetalae</taxon>
        <taxon>rosids</taxon>
        <taxon>malvids</taxon>
        <taxon>Brassicales</taxon>
        <taxon>Brassicaceae</taxon>
        <taxon>Camelineae</taxon>
        <taxon>Arabidopsis</taxon>
    </lineage>
</organism>
<comment type="caution">
    <text evidence="2">The sequence shown here is derived from an EMBL/GenBank/DDBJ whole genome shotgun (WGS) entry which is preliminary data.</text>
</comment>
<feature type="compositionally biased region" description="Basic residues" evidence="1">
    <location>
        <begin position="44"/>
        <end position="53"/>
    </location>
</feature>
<reference evidence="2 3" key="1">
    <citation type="submission" date="2020-12" db="EMBL/GenBank/DDBJ databases">
        <title>Concerted genomic and epigenomic changes stabilize Arabidopsis allopolyploids.</title>
        <authorList>
            <person name="Chen Z."/>
        </authorList>
    </citation>
    <scope>NUCLEOTIDE SEQUENCE [LARGE SCALE GENOMIC DNA]</scope>
    <source>
        <strain evidence="2">As9502</strain>
        <tissue evidence="2">Leaf</tissue>
    </source>
</reference>
<accession>A0A8T2BRW8</accession>
<dbReference type="EMBL" id="JAEFBJ010000007">
    <property type="protein sequence ID" value="KAG7589189.1"/>
    <property type="molecule type" value="Genomic_DNA"/>
</dbReference>
<sequence>MDSSSGVPVRGHPVQQGYPKMIRTSNIKGTKEQEGDKSNTEGSKKKKIPNTKK</sequence>
<gene>
    <name evidence="2" type="ORF">ISN44_As07g014970</name>
</gene>
<feature type="region of interest" description="Disordered" evidence="1">
    <location>
        <begin position="1"/>
        <end position="53"/>
    </location>
</feature>
<evidence type="ECO:0000256" key="1">
    <source>
        <dbReference type="SAM" id="MobiDB-lite"/>
    </source>
</evidence>